<dbReference type="Gene3D" id="3.30.70.100">
    <property type="match status" value="1"/>
</dbReference>
<feature type="transmembrane region" description="Helical" evidence="7">
    <location>
        <begin position="198"/>
        <end position="217"/>
    </location>
</feature>
<evidence type="ECO:0000256" key="7">
    <source>
        <dbReference type="RuleBase" id="RU369025"/>
    </source>
</evidence>
<dbReference type="SUPFAM" id="SSF50182">
    <property type="entry name" value="Sm-like ribonucleoproteins"/>
    <property type="match status" value="1"/>
</dbReference>
<organism evidence="10 11">
    <name type="scientific">Arenicella xantha</name>
    <dbReference type="NCBI Taxonomy" id="644221"/>
    <lineage>
        <taxon>Bacteria</taxon>
        <taxon>Pseudomonadati</taxon>
        <taxon>Pseudomonadota</taxon>
        <taxon>Gammaproteobacteria</taxon>
        <taxon>Arenicellales</taxon>
        <taxon>Arenicellaceae</taxon>
        <taxon>Arenicella</taxon>
    </lineage>
</organism>
<comment type="subcellular location">
    <subcellularLocation>
        <location evidence="7">Cell inner membrane</location>
        <topology evidence="7">Multi-pass membrane protein</topology>
    </subcellularLocation>
    <subcellularLocation>
        <location evidence="1">Cell membrane</location>
        <topology evidence="1">Multi-pass membrane protein</topology>
    </subcellularLocation>
</comment>
<evidence type="ECO:0000256" key="4">
    <source>
        <dbReference type="ARBA" id="ARBA00022692"/>
    </source>
</evidence>
<dbReference type="InParanoid" id="A0A395JJM1"/>
<evidence type="ECO:0000313" key="11">
    <source>
        <dbReference type="Proteomes" id="UP000253083"/>
    </source>
</evidence>
<feature type="region of interest" description="Disordered" evidence="8">
    <location>
        <begin position="404"/>
        <end position="464"/>
    </location>
</feature>
<feature type="compositionally biased region" description="Basic and acidic residues" evidence="8">
    <location>
        <begin position="435"/>
        <end position="458"/>
    </location>
</feature>
<comment type="function">
    <text evidence="7">Mechanosensitive channel that participates in the regulation of osmotic pressure changes within the cell, opening in response to stretch forces in the membrane lipid bilayer, without the need for other proteins. Contributes to normal resistance to hypoosmotic shock. Forms an ion channel of 1.0 nanosiemens conductance with a slight preference for anions.</text>
</comment>
<dbReference type="SUPFAM" id="SSF82689">
    <property type="entry name" value="Mechanosensitive channel protein MscS (YggB), C-terminal domain"/>
    <property type="match status" value="1"/>
</dbReference>
<evidence type="ECO:0000256" key="1">
    <source>
        <dbReference type="ARBA" id="ARBA00004651"/>
    </source>
</evidence>
<evidence type="ECO:0000256" key="5">
    <source>
        <dbReference type="ARBA" id="ARBA00022989"/>
    </source>
</evidence>
<reference evidence="10 11" key="1">
    <citation type="submission" date="2018-06" db="EMBL/GenBank/DDBJ databases">
        <title>Genomic Encyclopedia of Type Strains, Phase IV (KMG-IV): sequencing the most valuable type-strain genomes for metagenomic binning, comparative biology and taxonomic classification.</title>
        <authorList>
            <person name="Goeker M."/>
        </authorList>
    </citation>
    <scope>NUCLEOTIDE SEQUENCE [LARGE SCALE GENOMIC DNA]</scope>
    <source>
        <strain evidence="10 11">DSM 24032</strain>
    </source>
</reference>
<dbReference type="EMBL" id="QNRT01000002">
    <property type="protein sequence ID" value="RBP50709.1"/>
    <property type="molecule type" value="Genomic_DNA"/>
</dbReference>
<dbReference type="AlphaFoldDB" id="A0A395JJM1"/>
<dbReference type="OrthoDB" id="9793781at2"/>
<proteinExistence type="inferred from homology"/>
<comment type="caution">
    <text evidence="10">The sequence shown here is derived from an EMBL/GenBank/DDBJ whole genome shotgun (WGS) entry which is preliminary data.</text>
</comment>
<accession>A0A395JJM1</accession>
<evidence type="ECO:0000313" key="10">
    <source>
        <dbReference type="EMBL" id="RBP50709.1"/>
    </source>
</evidence>
<dbReference type="InterPro" id="IPR011066">
    <property type="entry name" value="MscS_channel_C_sf"/>
</dbReference>
<dbReference type="Gene3D" id="3.30.1340.30">
    <property type="match status" value="1"/>
</dbReference>
<feature type="transmembrane region" description="Helical" evidence="7">
    <location>
        <begin position="168"/>
        <end position="192"/>
    </location>
</feature>
<evidence type="ECO:0000256" key="3">
    <source>
        <dbReference type="ARBA" id="ARBA00022475"/>
    </source>
</evidence>
<dbReference type="InterPro" id="IPR023408">
    <property type="entry name" value="MscS_beta-dom_sf"/>
</dbReference>
<dbReference type="InterPro" id="IPR011014">
    <property type="entry name" value="MscS_channel_TM-2"/>
</dbReference>
<keyword evidence="3" id="KW-1003">Cell membrane</keyword>
<keyword evidence="7" id="KW-0407">Ion channel</keyword>
<dbReference type="PANTHER" id="PTHR30221:SF1">
    <property type="entry name" value="SMALL-CONDUCTANCE MECHANOSENSITIVE CHANNEL"/>
    <property type="match status" value="1"/>
</dbReference>
<dbReference type="Gene3D" id="1.10.287.1260">
    <property type="match status" value="1"/>
</dbReference>
<protein>
    <recommendedName>
        <fullName evidence="7">Small-conductance mechanosensitive channel</fullName>
    </recommendedName>
</protein>
<evidence type="ECO:0000256" key="2">
    <source>
        <dbReference type="ARBA" id="ARBA00008017"/>
    </source>
</evidence>
<dbReference type="SUPFAM" id="SSF82861">
    <property type="entry name" value="Mechanosensitive channel protein MscS (YggB), transmembrane region"/>
    <property type="match status" value="1"/>
</dbReference>
<dbReference type="PANTHER" id="PTHR30221">
    <property type="entry name" value="SMALL-CONDUCTANCE MECHANOSENSITIVE CHANNEL"/>
    <property type="match status" value="1"/>
</dbReference>
<name>A0A395JJM1_9GAMM</name>
<comment type="similarity">
    <text evidence="2 7">Belongs to the MscS (TC 1.A.23) family.</text>
</comment>
<comment type="subunit">
    <text evidence="7">Homoheptamer.</text>
</comment>
<dbReference type="Proteomes" id="UP000253083">
    <property type="component" value="Unassembled WGS sequence"/>
</dbReference>
<keyword evidence="7" id="KW-0813">Transport</keyword>
<sequence length="464" mass="50433">MSNSIQTGLMLALLVLTWPNILIAQADMVDPEPVIQVAEDEPNDARIESRIQNIFSKIDGLDAVLVEVEAGVVTLSGDASNERFANDAMDIATRTAGVVTVKDQINRTLGISDNVTPILTDFQASVRSMIRALPLTLVAFGVVIIFVLLGGAIARWNRLWQRIAPNPFLAELLSHAVRILIIALGVVLALNLIGASKFIATILGGAGVLGIAISFAVRDTLENYISSIMLSLRQPFRAHDHVTINEHEGYVVRLTSRATILMTLDGNHLRIPNSIVFKGIILNYSTNPERRFDFQLGVDGEDDPLIAMQVGLDAIKQHDFILDDPSAGAMIDFVGDSSIVIKFMAWVNQSDTNFSKARSVAIKAAKTALEDQGFTLPEPIYRLRFDGRVPPVLAELVSADASATKSQKNVKQGDAKSAQAPISKPLDVGEQVDVSADRQIQEKVSEERAKEAKNDLLDKALPTE</sequence>
<dbReference type="InterPro" id="IPR006685">
    <property type="entry name" value="MscS_channel_2nd"/>
</dbReference>
<comment type="caution">
    <text evidence="7">Lacks conserved residue(s) required for the propagation of feature annotation.</text>
</comment>
<evidence type="ECO:0000256" key="6">
    <source>
        <dbReference type="ARBA" id="ARBA00023136"/>
    </source>
</evidence>
<keyword evidence="5 7" id="KW-1133">Transmembrane helix</keyword>
<dbReference type="GO" id="GO:0008381">
    <property type="term" value="F:mechanosensitive monoatomic ion channel activity"/>
    <property type="evidence" value="ECO:0007669"/>
    <property type="project" value="InterPro"/>
</dbReference>
<dbReference type="Pfam" id="PF04972">
    <property type="entry name" value="BON"/>
    <property type="match status" value="1"/>
</dbReference>
<feature type="transmembrane region" description="Helical" evidence="7">
    <location>
        <begin position="132"/>
        <end position="156"/>
    </location>
</feature>
<dbReference type="Gene3D" id="2.30.30.60">
    <property type="match status" value="1"/>
</dbReference>
<keyword evidence="7" id="KW-0406">Ion transport</keyword>
<keyword evidence="11" id="KW-1185">Reference proteome</keyword>
<dbReference type="InterPro" id="IPR045275">
    <property type="entry name" value="MscS_archaea/bacteria_type"/>
</dbReference>
<dbReference type="RefSeq" id="WP_113953547.1">
    <property type="nucleotide sequence ID" value="NZ_QNRT01000002.1"/>
</dbReference>
<dbReference type="PROSITE" id="PS50914">
    <property type="entry name" value="BON"/>
    <property type="match status" value="1"/>
</dbReference>
<keyword evidence="4 7" id="KW-0812">Transmembrane</keyword>
<dbReference type="Pfam" id="PF00924">
    <property type="entry name" value="MS_channel_2nd"/>
    <property type="match status" value="1"/>
</dbReference>
<feature type="domain" description="BON" evidence="9">
    <location>
        <begin position="43"/>
        <end position="109"/>
    </location>
</feature>
<dbReference type="InterPro" id="IPR007055">
    <property type="entry name" value="BON_dom"/>
</dbReference>
<evidence type="ECO:0000256" key="8">
    <source>
        <dbReference type="SAM" id="MobiDB-lite"/>
    </source>
</evidence>
<dbReference type="InterPro" id="IPR010920">
    <property type="entry name" value="LSM_dom_sf"/>
</dbReference>
<evidence type="ECO:0000259" key="9">
    <source>
        <dbReference type="PROSITE" id="PS50914"/>
    </source>
</evidence>
<gene>
    <name evidence="10" type="ORF">DFR28_102120</name>
</gene>
<dbReference type="GO" id="GO:0005886">
    <property type="term" value="C:plasma membrane"/>
    <property type="evidence" value="ECO:0007669"/>
    <property type="project" value="UniProtKB-SubCell"/>
</dbReference>
<keyword evidence="7" id="KW-0997">Cell inner membrane</keyword>
<keyword evidence="6 7" id="KW-0472">Membrane</keyword>